<dbReference type="AlphaFoldDB" id="A0A1Y5P1Z3"/>
<organism evidence="2">
    <name type="scientific">uncultured Microbacterium sp</name>
    <dbReference type="NCBI Taxonomy" id="191216"/>
    <lineage>
        <taxon>Bacteria</taxon>
        <taxon>Bacillati</taxon>
        <taxon>Actinomycetota</taxon>
        <taxon>Actinomycetes</taxon>
        <taxon>Micrococcales</taxon>
        <taxon>Microbacteriaceae</taxon>
        <taxon>Microbacterium</taxon>
        <taxon>environmental samples</taxon>
    </lineage>
</organism>
<dbReference type="RefSeq" id="WP_295575994.1">
    <property type="nucleotide sequence ID" value="NZ_FLQR01000007.1"/>
</dbReference>
<evidence type="ECO:0000256" key="1">
    <source>
        <dbReference type="SAM" id="Phobius"/>
    </source>
</evidence>
<dbReference type="EMBL" id="FLQR01000007">
    <property type="protein sequence ID" value="SBS72672.1"/>
    <property type="molecule type" value="Genomic_DNA"/>
</dbReference>
<accession>A0A1Y5P1Z3</accession>
<evidence type="ECO:0008006" key="3">
    <source>
        <dbReference type="Google" id="ProtNLM"/>
    </source>
</evidence>
<keyword evidence="1" id="KW-0472">Membrane</keyword>
<gene>
    <name evidence="2" type="ORF">MIPYR_30144</name>
</gene>
<feature type="transmembrane region" description="Helical" evidence="1">
    <location>
        <begin position="20"/>
        <end position="41"/>
    </location>
</feature>
<evidence type="ECO:0000313" key="2">
    <source>
        <dbReference type="EMBL" id="SBS72672.1"/>
    </source>
</evidence>
<reference evidence="2" key="1">
    <citation type="submission" date="2016-03" db="EMBL/GenBank/DDBJ databases">
        <authorList>
            <person name="Ploux O."/>
        </authorList>
    </citation>
    <scope>NUCLEOTIDE SEQUENCE</scope>
    <source>
        <strain evidence="2">UC1</strain>
    </source>
</reference>
<keyword evidence="1" id="KW-0812">Transmembrane</keyword>
<protein>
    <recommendedName>
        <fullName evidence="3">SbsA Ig-like domain-containing protein</fullName>
    </recommendedName>
</protein>
<proteinExistence type="predicted"/>
<name>A0A1Y5P1Z3_9MICO</name>
<sequence length="476" mass="49162">MSTDRPTRRTHARRRRGRAFATSFAIVVGVLAAVGLGGAALTTAQGPRVTDVQIDTAAAVAASGSRVLFTTTQSLAEVSPEQVTVSPAADFTVDTVGRTVGVRFALPLWDATDYTVTISGVTGIGGGQSATITEDFTTPALEVYLLQRGEGKDTVFRTELAGDAAVPVFTAPHIEDFRATSGHLVVATRDDADLSELIVTERDGSDPRTLPLPGDGMVTNLQSADRGDLIGYTFTDADIGPAGGRESVLHTASLGAGRVDDEPTPITIDGGDSRVEDWRFVPGTDSVLLLTFDGALTLASAAGGEPVALGNAVGIHGIARGSTEAVVERVDGLARIDLATADEEKLPGTAPGLGQPGAVTPLPGSTGATLRVLAHLEGFTLLSTDVAVVDAEGAARTVFTVAPEDTLLQSCISPSGRYAALLLAPDTVDNPYDGYALPLPTRLETHVIALDGEVPDNEVVALAGFDISWCQNATRG</sequence>
<keyword evidence="1" id="KW-1133">Transmembrane helix</keyword>